<dbReference type="InterPro" id="IPR037914">
    <property type="entry name" value="SpoVT-AbrB_sf"/>
</dbReference>
<dbReference type="AlphaFoldDB" id="A0AAJ1AGJ9"/>
<proteinExistence type="predicted"/>
<reference evidence="3 4" key="1">
    <citation type="journal article" date="2021" name="bioRxiv">
        <title>Unraveling nitrogen, sulfur and carbon metabolic pathways and microbial community transcriptional responses to substrate deprivation and toxicity stresses in a bioreactor mimicking anoxic brackish coastal sediment conditions.</title>
        <authorList>
            <person name="Martins P.D."/>
            <person name="Echeveste M.J."/>
            <person name="Arshad A."/>
            <person name="Kurth J."/>
            <person name="Ouboter H."/>
            <person name="Jetten M.S.M."/>
            <person name="Welte C.U."/>
        </authorList>
    </citation>
    <scope>NUCLEOTIDE SEQUENCE [LARGE SCALE GENOMIC DNA]</scope>
    <source>
        <strain evidence="3">MAG_38</strain>
    </source>
</reference>
<dbReference type="NCBIfam" id="TIGR01439">
    <property type="entry name" value="lp_hng_hel_AbrB"/>
    <property type="match status" value="1"/>
</dbReference>
<dbReference type="Proteomes" id="UP001197609">
    <property type="component" value="Unassembled WGS sequence"/>
</dbReference>
<accession>A0AAJ1AGJ9</accession>
<dbReference type="SUPFAM" id="SSF89447">
    <property type="entry name" value="AbrB/MazE/MraZ-like"/>
    <property type="match status" value="1"/>
</dbReference>
<dbReference type="EMBL" id="JAIOIU010000021">
    <property type="protein sequence ID" value="MBZ0158839.1"/>
    <property type="molecule type" value="Genomic_DNA"/>
</dbReference>
<name>A0AAJ1AGJ9_9BACT</name>
<dbReference type="GO" id="GO:0003677">
    <property type="term" value="F:DNA binding"/>
    <property type="evidence" value="ECO:0007669"/>
    <property type="project" value="UniProtKB-UniRule"/>
</dbReference>
<dbReference type="InterPro" id="IPR007159">
    <property type="entry name" value="SpoVT-AbrB_dom"/>
</dbReference>
<protein>
    <submittedName>
        <fullName evidence="3">AbrB/MazE/SpoVT family DNA-binding domain-containing protein</fullName>
    </submittedName>
</protein>
<dbReference type="SMART" id="SM00966">
    <property type="entry name" value="SpoVT_AbrB"/>
    <property type="match status" value="1"/>
</dbReference>
<evidence type="ECO:0000313" key="4">
    <source>
        <dbReference type="Proteomes" id="UP001197609"/>
    </source>
</evidence>
<dbReference type="PROSITE" id="PS51740">
    <property type="entry name" value="SPOVT_ABRB"/>
    <property type="match status" value="1"/>
</dbReference>
<gene>
    <name evidence="3" type="ORF">K8G79_01605</name>
</gene>
<feature type="domain" description="SpoVT-AbrB" evidence="2">
    <location>
        <begin position="1"/>
        <end position="46"/>
    </location>
</feature>
<comment type="caution">
    <text evidence="3">The sequence shown here is derived from an EMBL/GenBank/DDBJ whole genome shotgun (WGS) entry which is preliminary data.</text>
</comment>
<sequence>MDKAVVTVKGQVVIPSRLRRRFGIKKGTQVYLYEREGEIILKPITDEYIRTMAGMTGTKGRLLKTLMEEKAKEREL</sequence>
<evidence type="ECO:0000256" key="1">
    <source>
        <dbReference type="PROSITE-ProRule" id="PRU01076"/>
    </source>
</evidence>
<organism evidence="3 4">
    <name type="scientific">Candidatus Methylomirabilis tolerans</name>
    <dbReference type="NCBI Taxonomy" id="3123416"/>
    <lineage>
        <taxon>Bacteria</taxon>
        <taxon>Candidatus Methylomirabilota</taxon>
        <taxon>Candidatus Methylomirabilia</taxon>
        <taxon>Candidatus Methylomirabilales</taxon>
        <taxon>Candidatus Methylomirabilaceae</taxon>
        <taxon>Candidatus Methylomirabilis</taxon>
    </lineage>
</organism>
<keyword evidence="1 3" id="KW-0238">DNA-binding</keyword>
<dbReference type="Gene3D" id="2.10.260.10">
    <property type="match status" value="1"/>
</dbReference>
<dbReference type="Pfam" id="PF04014">
    <property type="entry name" value="MazE_antitoxin"/>
    <property type="match status" value="1"/>
</dbReference>
<evidence type="ECO:0000313" key="3">
    <source>
        <dbReference type="EMBL" id="MBZ0158839.1"/>
    </source>
</evidence>
<evidence type="ECO:0000259" key="2">
    <source>
        <dbReference type="PROSITE" id="PS51740"/>
    </source>
</evidence>